<reference evidence="1" key="1">
    <citation type="submission" date="2019-08" db="EMBL/GenBank/DDBJ databases">
        <authorList>
            <person name="Kucharzyk K."/>
            <person name="Murdoch R.W."/>
            <person name="Higgins S."/>
            <person name="Loffler F."/>
        </authorList>
    </citation>
    <scope>NUCLEOTIDE SEQUENCE</scope>
</reference>
<dbReference type="AlphaFoldDB" id="A0A645EJR3"/>
<organism evidence="1">
    <name type="scientific">bioreactor metagenome</name>
    <dbReference type="NCBI Taxonomy" id="1076179"/>
    <lineage>
        <taxon>unclassified sequences</taxon>
        <taxon>metagenomes</taxon>
        <taxon>ecological metagenomes</taxon>
    </lineage>
</organism>
<proteinExistence type="predicted"/>
<evidence type="ECO:0000313" key="1">
    <source>
        <dbReference type="EMBL" id="MPN02221.1"/>
    </source>
</evidence>
<protein>
    <submittedName>
        <fullName evidence="1">Uncharacterized protein</fullName>
    </submittedName>
</protein>
<gene>
    <name evidence="1" type="ORF">SDC9_149435</name>
</gene>
<sequence length="120" mass="12570">MAATAFGRPVHLVALREAIVAGMDGLAPTAPPMAEMRFADILARDADLLAVLEVADAPLGDGIRYRLPDLPLEAANEAATIDRTLVPAVLPTIDDTYGHDASHCPLPAGWGRPPGKRPAT</sequence>
<name>A0A645EJR3_9ZZZZ</name>
<dbReference type="EMBL" id="VSSQ01048173">
    <property type="protein sequence ID" value="MPN02221.1"/>
    <property type="molecule type" value="Genomic_DNA"/>
</dbReference>
<accession>A0A645EJR3</accession>
<comment type="caution">
    <text evidence="1">The sequence shown here is derived from an EMBL/GenBank/DDBJ whole genome shotgun (WGS) entry which is preliminary data.</text>
</comment>